<dbReference type="GO" id="GO:0008233">
    <property type="term" value="F:peptidase activity"/>
    <property type="evidence" value="ECO:0007669"/>
    <property type="project" value="UniProtKB-KW"/>
</dbReference>
<keyword evidence="1" id="KW-0677">Repeat</keyword>
<gene>
    <name evidence="3" type="ORF">C1I98_36245</name>
</gene>
<dbReference type="Proteomes" id="UP000248544">
    <property type="component" value="Unassembled WGS sequence"/>
</dbReference>
<organism evidence="3 4">
    <name type="scientific">Spongiactinospora gelatinilytica</name>
    <dbReference type="NCBI Taxonomy" id="2666298"/>
    <lineage>
        <taxon>Bacteria</taxon>
        <taxon>Bacillati</taxon>
        <taxon>Actinomycetota</taxon>
        <taxon>Actinomycetes</taxon>
        <taxon>Streptosporangiales</taxon>
        <taxon>Streptosporangiaceae</taxon>
        <taxon>Spongiactinospora</taxon>
    </lineage>
</organism>
<sequence length="76" mass="8088">SVPFAGESKKALDLATRESLRLGHDFVGTEHILLGVLSLDDLPAVRALIGLGVTKEPAEELVGRAIDRVLRPGETT</sequence>
<dbReference type="Gene3D" id="1.10.1780.10">
    <property type="entry name" value="Clp, N-terminal domain"/>
    <property type="match status" value="1"/>
</dbReference>
<dbReference type="AlphaFoldDB" id="A0A2W2F280"/>
<dbReference type="RefSeq" id="WP_306461945.1">
    <property type="nucleotide sequence ID" value="NZ_POUA01000529.1"/>
</dbReference>
<keyword evidence="3" id="KW-0378">Hydrolase</keyword>
<dbReference type="PROSITE" id="PS51903">
    <property type="entry name" value="CLP_R"/>
    <property type="match status" value="1"/>
</dbReference>
<name>A0A2W2F280_9ACTN</name>
<dbReference type="Pfam" id="PF02861">
    <property type="entry name" value="Clp_N"/>
    <property type="match status" value="1"/>
</dbReference>
<dbReference type="EMBL" id="POUA01000529">
    <property type="protein sequence ID" value="PZG23419.1"/>
    <property type="molecule type" value="Genomic_DNA"/>
</dbReference>
<keyword evidence="4" id="KW-1185">Reference proteome</keyword>
<dbReference type="InterPro" id="IPR036628">
    <property type="entry name" value="Clp_N_dom_sf"/>
</dbReference>
<feature type="domain" description="Clp R" evidence="2">
    <location>
        <begin position="1"/>
        <end position="69"/>
    </location>
</feature>
<feature type="non-terminal residue" evidence="3">
    <location>
        <position position="1"/>
    </location>
</feature>
<evidence type="ECO:0000313" key="4">
    <source>
        <dbReference type="Proteomes" id="UP000248544"/>
    </source>
</evidence>
<keyword evidence="3" id="KW-0645">Protease</keyword>
<dbReference type="InterPro" id="IPR004176">
    <property type="entry name" value="Clp_R_N"/>
</dbReference>
<proteinExistence type="predicted"/>
<evidence type="ECO:0000256" key="1">
    <source>
        <dbReference type="PROSITE-ProRule" id="PRU01251"/>
    </source>
</evidence>
<dbReference type="SUPFAM" id="SSF81923">
    <property type="entry name" value="Double Clp-N motif"/>
    <property type="match status" value="1"/>
</dbReference>
<dbReference type="GO" id="GO:0006508">
    <property type="term" value="P:proteolysis"/>
    <property type="evidence" value="ECO:0007669"/>
    <property type="project" value="UniProtKB-KW"/>
</dbReference>
<evidence type="ECO:0000259" key="2">
    <source>
        <dbReference type="PROSITE" id="PS51903"/>
    </source>
</evidence>
<accession>A0A2W2F280</accession>
<reference evidence="3 4" key="1">
    <citation type="submission" date="2018-01" db="EMBL/GenBank/DDBJ databases">
        <title>Draft genome sequence of Sphaerisporangium sp. 7K107.</title>
        <authorList>
            <person name="Sahin N."/>
            <person name="Saygin H."/>
            <person name="Ay H."/>
        </authorList>
    </citation>
    <scope>NUCLEOTIDE SEQUENCE [LARGE SCALE GENOMIC DNA]</scope>
    <source>
        <strain evidence="3 4">7K107</strain>
    </source>
</reference>
<evidence type="ECO:0000313" key="3">
    <source>
        <dbReference type="EMBL" id="PZG23419.1"/>
    </source>
</evidence>
<protein>
    <submittedName>
        <fullName evidence="3">Clp protease</fullName>
    </submittedName>
</protein>
<comment type="caution">
    <text evidence="3">The sequence shown here is derived from an EMBL/GenBank/DDBJ whole genome shotgun (WGS) entry which is preliminary data.</text>
</comment>